<evidence type="ECO:0000313" key="3">
    <source>
        <dbReference type="Proteomes" id="UP000000322"/>
    </source>
</evidence>
<keyword evidence="3" id="KW-1185">Reference proteome</keyword>
<feature type="compositionally biased region" description="Pro residues" evidence="1">
    <location>
        <begin position="465"/>
        <end position="486"/>
    </location>
</feature>
<dbReference type="KEGG" id="ske:Sked_03410"/>
<sequence>MGTYLGNVSLDEFTEEVRFRAGFDVGTYDVYIDGQGGSTPTVRVSVEIQKRPTAASLEVVGDLVAGGSGNVRYALGWERTTVAPTGGLTMTVGSTTTPVNGLSDVFVLSPVPAGTSLLTVSYPGDGWFEASSSSVVVTVPYETPDVTVTLDPAAPLLGQTVTATATVTNPALDRGSRATYADTITFAFPDGTTATPTAAQVSEGTSRASATFVAGLGEQTVTATTVQDAYFSASSGSVTADVDRASTDLALEVPTAHALQDRTITVTASAAGASAAPTGQVILDAGTVDLGPIDLVDGVGTWTGRLPAGTYDVLAFYPGDDLTLPAEKAVPVVVERAVPLVDVVAPTSLTLGQAWTVDVDVREQAPGAPDDTAGPVHLAAASGDLAALAAPVPAVVGTGQVRVLLDGAELSSTSLVDGRATVTVDSSGWTLSPGTHTLSVVYDGDENFASRTVDAVLEVAALPSEEPPVVEPPAEEPPVVTPPGEEPPSVEVPVVSPEPVGPVTSTPLPGVVQQPALLPAPAATPPASDVAAPTRALAQSGADARLLLLLGPLLLAGATLVVARRSTPGTTP</sequence>
<dbReference type="Proteomes" id="UP000000322">
    <property type="component" value="Chromosome"/>
</dbReference>
<proteinExistence type="predicted"/>
<dbReference type="GO" id="GO:0005975">
    <property type="term" value="P:carbohydrate metabolic process"/>
    <property type="evidence" value="ECO:0007669"/>
    <property type="project" value="UniProtKB-ARBA"/>
</dbReference>
<gene>
    <name evidence="2" type="ordered locus">Sked_03410</name>
</gene>
<name>D1BJQ2_SANKS</name>
<accession>D1BJQ2</accession>
<dbReference type="HOGENOM" id="CLU_476388_0_0_11"/>
<reference evidence="2 3" key="1">
    <citation type="journal article" date="2009" name="Stand. Genomic Sci.">
        <title>Complete genome sequence of Sanguibacter keddieii type strain (ST-74).</title>
        <authorList>
            <person name="Ivanova N."/>
            <person name="Sikorski J."/>
            <person name="Sims D."/>
            <person name="Brettin T."/>
            <person name="Detter J.C."/>
            <person name="Han C."/>
            <person name="Lapidus A."/>
            <person name="Copeland A."/>
            <person name="Glavina Del Rio T."/>
            <person name="Nolan M."/>
            <person name="Chen F."/>
            <person name="Lucas S."/>
            <person name="Tice H."/>
            <person name="Cheng J.F."/>
            <person name="Bruce D."/>
            <person name="Goodwin L."/>
            <person name="Pitluck S."/>
            <person name="Pati A."/>
            <person name="Mavromatis K."/>
            <person name="Chen A."/>
            <person name="Palaniappan K."/>
            <person name="D'haeseleer P."/>
            <person name="Chain P."/>
            <person name="Bristow J."/>
            <person name="Eisen J.A."/>
            <person name="Markowitz V."/>
            <person name="Hugenholtz P."/>
            <person name="Goker M."/>
            <person name="Pukall R."/>
            <person name="Klenk H.P."/>
            <person name="Kyrpides N.C."/>
        </authorList>
    </citation>
    <scope>NUCLEOTIDE SEQUENCE [LARGE SCALE GENOMIC DNA]</scope>
    <source>
        <strain evidence="3">ATCC 51767 / DSM 10542 / NCFB 3025 / ST-74</strain>
    </source>
</reference>
<dbReference type="Gene3D" id="2.60.40.10">
    <property type="entry name" value="Immunoglobulins"/>
    <property type="match status" value="2"/>
</dbReference>
<protein>
    <submittedName>
        <fullName evidence="2">Conserved repeat protein</fullName>
    </submittedName>
</protein>
<dbReference type="eggNOG" id="COG4625">
    <property type="taxonomic scope" value="Bacteria"/>
</dbReference>
<dbReference type="EMBL" id="CP001819">
    <property type="protein sequence ID" value="ACZ20308.1"/>
    <property type="molecule type" value="Genomic_DNA"/>
</dbReference>
<feature type="region of interest" description="Disordered" evidence="1">
    <location>
        <begin position="464"/>
        <end position="491"/>
    </location>
</feature>
<evidence type="ECO:0000313" key="2">
    <source>
        <dbReference type="EMBL" id="ACZ20308.1"/>
    </source>
</evidence>
<dbReference type="AlphaFoldDB" id="D1BJQ2"/>
<dbReference type="STRING" id="446469.Sked_03410"/>
<organism evidence="2 3">
    <name type="scientific">Sanguibacter keddieii (strain ATCC 51767 / DSM 10542 / NCFB 3025 / ST-74)</name>
    <dbReference type="NCBI Taxonomy" id="446469"/>
    <lineage>
        <taxon>Bacteria</taxon>
        <taxon>Bacillati</taxon>
        <taxon>Actinomycetota</taxon>
        <taxon>Actinomycetes</taxon>
        <taxon>Micrococcales</taxon>
        <taxon>Sanguibacteraceae</taxon>
        <taxon>Sanguibacter</taxon>
    </lineage>
</organism>
<dbReference type="InterPro" id="IPR013783">
    <property type="entry name" value="Ig-like_fold"/>
</dbReference>
<evidence type="ECO:0000256" key="1">
    <source>
        <dbReference type="SAM" id="MobiDB-lite"/>
    </source>
</evidence>